<evidence type="ECO:0000313" key="2">
    <source>
        <dbReference type="EMBL" id="KZP13517.1"/>
    </source>
</evidence>
<protein>
    <submittedName>
        <fullName evidence="2">Uncharacterized protein</fullName>
    </submittedName>
</protein>
<reference evidence="2 3" key="1">
    <citation type="journal article" date="2016" name="Mol. Biol. Evol.">
        <title>Comparative Genomics of Early-Diverging Mushroom-Forming Fungi Provides Insights into the Origins of Lignocellulose Decay Capabilities.</title>
        <authorList>
            <person name="Nagy L.G."/>
            <person name="Riley R."/>
            <person name="Tritt A."/>
            <person name="Adam C."/>
            <person name="Daum C."/>
            <person name="Floudas D."/>
            <person name="Sun H."/>
            <person name="Yadav J.S."/>
            <person name="Pangilinan J."/>
            <person name="Larsson K.H."/>
            <person name="Matsuura K."/>
            <person name="Barry K."/>
            <person name="Labutti K."/>
            <person name="Kuo R."/>
            <person name="Ohm R.A."/>
            <person name="Bhattacharya S.S."/>
            <person name="Shirouzu T."/>
            <person name="Yoshinaga Y."/>
            <person name="Martin F.M."/>
            <person name="Grigoriev I.V."/>
            <person name="Hibbett D.S."/>
        </authorList>
    </citation>
    <scope>NUCLEOTIDE SEQUENCE [LARGE SCALE GENOMIC DNA]</scope>
    <source>
        <strain evidence="2 3">CBS 109695</strain>
    </source>
</reference>
<proteinExistence type="predicted"/>
<feature type="compositionally biased region" description="Low complexity" evidence="1">
    <location>
        <begin position="50"/>
        <end position="64"/>
    </location>
</feature>
<dbReference type="Proteomes" id="UP000076532">
    <property type="component" value="Unassembled WGS sequence"/>
</dbReference>
<keyword evidence="3" id="KW-1185">Reference proteome</keyword>
<gene>
    <name evidence="2" type="ORF">FIBSPDRAFT_130998</name>
</gene>
<dbReference type="EMBL" id="KV417631">
    <property type="protein sequence ID" value="KZP13517.1"/>
    <property type="molecule type" value="Genomic_DNA"/>
</dbReference>
<feature type="compositionally biased region" description="Polar residues" evidence="1">
    <location>
        <begin position="166"/>
        <end position="175"/>
    </location>
</feature>
<accession>A0A166CCH6</accession>
<evidence type="ECO:0000256" key="1">
    <source>
        <dbReference type="SAM" id="MobiDB-lite"/>
    </source>
</evidence>
<organism evidence="2 3">
    <name type="scientific">Athelia psychrophila</name>
    <dbReference type="NCBI Taxonomy" id="1759441"/>
    <lineage>
        <taxon>Eukaryota</taxon>
        <taxon>Fungi</taxon>
        <taxon>Dikarya</taxon>
        <taxon>Basidiomycota</taxon>
        <taxon>Agaricomycotina</taxon>
        <taxon>Agaricomycetes</taxon>
        <taxon>Agaricomycetidae</taxon>
        <taxon>Atheliales</taxon>
        <taxon>Atheliaceae</taxon>
        <taxon>Athelia</taxon>
    </lineage>
</organism>
<sequence>MYREGVVCDAGERWGVLLRVCDGLGPGGERTRWNIAPGCIVRDPGPDAEGTCSTSPSGPSGNKPNPNPPWRDLGMHTSVPIRTIPQLLLPPHRITPPPSQSLCATNPATTPSFVFTPPSSLSFPLLVSCRAHTALRVASPKGQIPFAHHDLRQPRFKVSSYDAEGTPQSHVSTCTPRRANHDGTGQRWRRRREKSLAGSSAVRRNYMVQPCGDGAWMLGQCRGTRG</sequence>
<feature type="region of interest" description="Disordered" evidence="1">
    <location>
        <begin position="46"/>
        <end position="76"/>
    </location>
</feature>
<dbReference type="AlphaFoldDB" id="A0A166CCH6"/>
<evidence type="ECO:0000313" key="3">
    <source>
        <dbReference type="Proteomes" id="UP000076532"/>
    </source>
</evidence>
<name>A0A166CCH6_9AGAM</name>
<feature type="region of interest" description="Disordered" evidence="1">
    <location>
        <begin position="161"/>
        <end position="198"/>
    </location>
</feature>